<name>A0AA37X498_9RHOB</name>
<dbReference type="RefSeq" id="WP_284325528.1">
    <property type="nucleotide sequence ID" value="NZ_BSPP01000007.1"/>
</dbReference>
<feature type="domain" description="Hedgehog/Intein (Hint)" evidence="1">
    <location>
        <begin position="20"/>
        <end position="147"/>
    </location>
</feature>
<proteinExistence type="predicted"/>
<dbReference type="Proteomes" id="UP001157355">
    <property type="component" value="Unassembled WGS sequence"/>
</dbReference>
<dbReference type="SUPFAM" id="SSF51294">
    <property type="entry name" value="Hedgehog/intein (Hint) domain"/>
    <property type="match status" value="1"/>
</dbReference>
<dbReference type="Pfam" id="PF13403">
    <property type="entry name" value="Hint_2"/>
    <property type="match status" value="1"/>
</dbReference>
<gene>
    <name evidence="2" type="ORF">GCM10010873_23400</name>
</gene>
<comment type="caution">
    <text evidence="2">The sequence shown here is derived from an EMBL/GenBank/DDBJ whole genome shotgun (WGS) entry which is preliminary data.</text>
</comment>
<evidence type="ECO:0000313" key="2">
    <source>
        <dbReference type="EMBL" id="GLS87366.1"/>
    </source>
</evidence>
<evidence type="ECO:0000313" key="3">
    <source>
        <dbReference type="Proteomes" id="UP001157355"/>
    </source>
</evidence>
<protein>
    <recommendedName>
        <fullName evidence="1">Hedgehog/Intein (Hint) domain-containing protein</fullName>
    </recommendedName>
</protein>
<dbReference type="EMBL" id="BSPP01000007">
    <property type="protein sequence ID" value="GLS87366.1"/>
    <property type="molecule type" value="Genomic_DNA"/>
</dbReference>
<sequence>MTIHSKMQAAQAAVGLDHGLAAGTEVLTLDGFLPVEYLTPGDRVICRTGALKLKAIEVTLVQNLRVVRILQDVLGVDCPARVMTVTPDQPILIRDWRARALAGSAVALIAAERLVDGAYIRVEQIAELRMFTLRFDEDVVIYAGGLELACTAANVTA</sequence>
<accession>A0AA37X498</accession>
<dbReference type="Gene3D" id="2.170.16.10">
    <property type="entry name" value="Hedgehog/Intein (Hint) domain"/>
    <property type="match status" value="1"/>
</dbReference>
<evidence type="ECO:0000259" key="1">
    <source>
        <dbReference type="Pfam" id="PF13403"/>
    </source>
</evidence>
<dbReference type="InterPro" id="IPR036844">
    <property type="entry name" value="Hint_dom_sf"/>
</dbReference>
<keyword evidence="3" id="KW-1185">Reference proteome</keyword>
<dbReference type="AlphaFoldDB" id="A0AA37X498"/>
<organism evidence="2 3">
    <name type="scientific">Cypionkella aquatica</name>
    <dbReference type="NCBI Taxonomy" id="1756042"/>
    <lineage>
        <taxon>Bacteria</taxon>
        <taxon>Pseudomonadati</taxon>
        <taxon>Pseudomonadota</taxon>
        <taxon>Alphaproteobacteria</taxon>
        <taxon>Rhodobacterales</taxon>
        <taxon>Paracoccaceae</taxon>
        <taxon>Cypionkella</taxon>
    </lineage>
</organism>
<dbReference type="InterPro" id="IPR028992">
    <property type="entry name" value="Hedgehog/Intein_dom"/>
</dbReference>
<reference evidence="2 3" key="1">
    <citation type="journal article" date="2014" name="Int. J. Syst. Evol. Microbiol.">
        <title>Complete genome sequence of Corynebacterium casei LMG S-19264T (=DSM 44701T), isolated from a smear-ripened cheese.</title>
        <authorList>
            <consortium name="US DOE Joint Genome Institute (JGI-PGF)"/>
            <person name="Walter F."/>
            <person name="Albersmeier A."/>
            <person name="Kalinowski J."/>
            <person name="Ruckert C."/>
        </authorList>
    </citation>
    <scope>NUCLEOTIDE SEQUENCE [LARGE SCALE GENOMIC DNA]</scope>
    <source>
        <strain evidence="2 3">NBRC 111766</strain>
    </source>
</reference>